<evidence type="ECO:0000313" key="11">
    <source>
        <dbReference type="Proteomes" id="UP000310532"/>
    </source>
</evidence>
<dbReference type="SUPFAM" id="SSF51445">
    <property type="entry name" value="(Trans)glycosidases"/>
    <property type="match status" value="1"/>
</dbReference>
<keyword evidence="4 8" id="KW-0732">Signal</keyword>
<feature type="domain" description="Glycoside hydrolase family 29 N-terminal" evidence="9">
    <location>
        <begin position="37"/>
        <end position="378"/>
    </location>
</feature>
<evidence type="ECO:0000256" key="4">
    <source>
        <dbReference type="ARBA" id="ARBA00022729"/>
    </source>
</evidence>
<dbReference type="GO" id="GO:0016139">
    <property type="term" value="P:glycoside catabolic process"/>
    <property type="evidence" value="ECO:0007669"/>
    <property type="project" value="TreeGrafter"/>
</dbReference>
<dbReference type="Pfam" id="PF01120">
    <property type="entry name" value="Alpha_L_fucos"/>
    <property type="match status" value="1"/>
</dbReference>
<dbReference type="InterPro" id="IPR016286">
    <property type="entry name" value="FUC_metazoa-typ"/>
</dbReference>
<keyword evidence="11" id="KW-1185">Reference proteome</keyword>
<dbReference type="InterPro" id="IPR000933">
    <property type="entry name" value="Glyco_hydro_29"/>
</dbReference>
<dbReference type="InterPro" id="IPR013780">
    <property type="entry name" value="Glyco_hydro_b"/>
</dbReference>
<dbReference type="Gene3D" id="3.20.20.80">
    <property type="entry name" value="Glycosidases"/>
    <property type="match status" value="1"/>
</dbReference>
<feature type="signal peptide" evidence="8">
    <location>
        <begin position="1"/>
        <end position="22"/>
    </location>
</feature>
<dbReference type="Gene3D" id="2.60.40.1180">
    <property type="entry name" value="Golgi alpha-mannosidase II"/>
    <property type="match status" value="1"/>
</dbReference>
<dbReference type="GO" id="GO:0004560">
    <property type="term" value="F:alpha-L-fucosidase activity"/>
    <property type="evidence" value="ECO:0007669"/>
    <property type="project" value="InterPro"/>
</dbReference>
<dbReference type="GO" id="GO:0006004">
    <property type="term" value="P:fucose metabolic process"/>
    <property type="evidence" value="ECO:0007669"/>
    <property type="project" value="InterPro"/>
</dbReference>
<dbReference type="InterPro" id="IPR057739">
    <property type="entry name" value="Glyco_hydro_29_N"/>
</dbReference>
<feature type="site" description="May be important for catalysis" evidence="7">
    <location>
        <position position="307"/>
    </location>
</feature>
<dbReference type="EC" id="3.2.1.51" evidence="3"/>
<evidence type="ECO:0000256" key="3">
    <source>
        <dbReference type="ARBA" id="ARBA00012662"/>
    </source>
</evidence>
<dbReference type="InterPro" id="IPR017853">
    <property type="entry name" value="GH"/>
</dbReference>
<evidence type="ECO:0000256" key="8">
    <source>
        <dbReference type="SAM" id="SignalP"/>
    </source>
</evidence>
<dbReference type="SMART" id="SM00812">
    <property type="entry name" value="Alpha_L_fucos"/>
    <property type="match status" value="1"/>
</dbReference>
<evidence type="ECO:0000256" key="1">
    <source>
        <dbReference type="ARBA" id="ARBA00004071"/>
    </source>
</evidence>
<accession>A0A4S2AZV6</accession>
<dbReference type="PANTHER" id="PTHR10030:SF37">
    <property type="entry name" value="ALPHA-L-FUCOSIDASE-RELATED"/>
    <property type="match status" value="1"/>
</dbReference>
<dbReference type="PANTHER" id="PTHR10030">
    <property type="entry name" value="ALPHA-L-FUCOSIDASE"/>
    <property type="match status" value="1"/>
</dbReference>
<gene>
    <name evidence="10" type="ORF">E5355_07510</name>
</gene>
<keyword evidence="5" id="KW-0378">Hydrolase</keyword>
<comment type="similarity">
    <text evidence="2">Belongs to the glycosyl hydrolase 29 family.</text>
</comment>
<dbReference type="Proteomes" id="UP000310532">
    <property type="component" value="Unassembled WGS sequence"/>
</dbReference>
<dbReference type="GO" id="GO:0005764">
    <property type="term" value="C:lysosome"/>
    <property type="evidence" value="ECO:0007669"/>
    <property type="project" value="TreeGrafter"/>
</dbReference>
<evidence type="ECO:0000256" key="6">
    <source>
        <dbReference type="ARBA" id="ARBA00023295"/>
    </source>
</evidence>
<comment type="caution">
    <text evidence="10">The sequence shown here is derived from an EMBL/GenBank/DDBJ whole genome shotgun (WGS) entry which is preliminary data.</text>
</comment>
<keyword evidence="6" id="KW-0326">Glycosidase</keyword>
<dbReference type="AlphaFoldDB" id="A0A4S2AZV6"/>
<proteinExistence type="inferred from homology"/>
<name>A0A4S2AZV6_9BACE</name>
<dbReference type="EMBL" id="SRYZ01000012">
    <property type="protein sequence ID" value="TGY07005.1"/>
    <property type="molecule type" value="Genomic_DNA"/>
</dbReference>
<evidence type="ECO:0000256" key="2">
    <source>
        <dbReference type="ARBA" id="ARBA00007951"/>
    </source>
</evidence>
<comment type="function">
    <text evidence="1">Alpha-L-fucosidase is responsible for hydrolyzing the alpha-1,6-linked fucose joined to the reducing-end N-acetylglucosamine of the carbohydrate moieties of glycoproteins.</text>
</comment>
<organism evidence="10 11">
    <name type="scientific">Bacteroides muris</name>
    <name type="common">ex Afrizal et al. 2022</name>
    <dbReference type="NCBI Taxonomy" id="2516960"/>
    <lineage>
        <taxon>Bacteria</taxon>
        <taxon>Pseudomonadati</taxon>
        <taxon>Bacteroidota</taxon>
        <taxon>Bacteroidia</taxon>
        <taxon>Bacteroidales</taxon>
        <taxon>Bacteroidaceae</taxon>
        <taxon>Bacteroides</taxon>
    </lineage>
</organism>
<evidence type="ECO:0000256" key="5">
    <source>
        <dbReference type="ARBA" id="ARBA00022801"/>
    </source>
</evidence>
<reference evidence="10 11" key="1">
    <citation type="submission" date="2019-04" db="EMBL/GenBank/DDBJ databases">
        <title>Microbes associate with the intestines of laboratory mice.</title>
        <authorList>
            <person name="Navarre W."/>
            <person name="Wong E."/>
            <person name="Huang K."/>
            <person name="Tropini C."/>
            <person name="Ng K."/>
            <person name="Yu B."/>
        </authorList>
    </citation>
    <scope>NUCLEOTIDE SEQUENCE [LARGE SCALE GENOMIC DNA]</scope>
    <source>
        <strain evidence="10 11">NM69_E16B</strain>
    </source>
</reference>
<evidence type="ECO:0000259" key="9">
    <source>
        <dbReference type="Pfam" id="PF01120"/>
    </source>
</evidence>
<dbReference type="PRINTS" id="PR00741">
    <property type="entry name" value="GLHYDRLASE29"/>
</dbReference>
<evidence type="ECO:0000313" key="10">
    <source>
        <dbReference type="EMBL" id="TGY07005.1"/>
    </source>
</evidence>
<protein>
    <recommendedName>
        <fullName evidence="3">alpha-L-fucosidase</fullName>
        <ecNumber evidence="3">3.2.1.51</ecNumber>
    </recommendedName>
</protein>
<feature type="chain" id="PRO_5020597344" description="alpha-L-fucosidase" evidence="8">
    <location>
        <begin position="23"/>
        <end position="481"/>
    </location>
</feature>
<sequence>MKRILRPFVMFLLLAGAGVTTAQVQPRLLPAEQEISLKYGAERLGKRQDADMKRFRDNRLGAFIHWGLYAIPGGEWNGEMYGGAAEWLKAWAKVPADEWLKLMEQWNPTRFNPKAWAKMAKKMGVKYVKITTKHHEGFCLWPSKYTQYTVAQTPYKKDILGEMVKAYNDEGIDVHFYFSVLDWSHPDYRYDIKSEEDEIAFARFLEFTDNQLKELATRYPTVKDFWFDGTWDASIKKNGWWTAHVEQMLKEMLPGVTVNSRLRADDYGKRHFDSNGHLMGDYESAYERRLSDPVKDLKVTRWDWEACMTVPENQWGYHKDWSLSYVKTPLEVLERIVHAVSMGGNMVVNFGPQPDGDFRSEEKELADAVGRWMSVNGECIYGCDYAGWDKQAWGYYTRKGKEVYMVVFNSPYSRHLVVKTPKDVKITKAVVLNGKEVGVKETARNEYNVDMPAKDSGAPFVIKLQIEDNTNAADKYREALT</sequence>
<dbReference type="PIRSF" id="PIRSF001092">
    <property type="entry name" value="Alpha-L-fucosidase"/>
    <property type="match status" value="1"/>
</dbReference>
<evidence type="ECO:0000256" key="7">
    <source>
        <dbReference type="PIRSR" id="PIRSR001092-1"/>
    </source>
</evidence>